<dbReference type="EMBL" id="BMAU01021435">
    <property type="protein sequence ID" value="GFY35727.1"/>
    <property type="molecule type" value="Genomic_DNA"/>
</dbReference>
<sequence>MAFFSRKGVCKDPFFRKLKTTKFRNKSALRLARIGIIFCISHLTRARQTAADRQVDDGNAEKRKCISGLGNHYSLSRELIPINYFSCCDGKESFS</sequence>
<organism evidence="1 2">
    <name type="scientific">Trichonephila clavipes</name>
    <name type="common">Golden silk orbweaver</name>
    <name type="synonym">Nephila clavipes</name>
    <dbReference type="NCBI Taxonomy" id="2585209"/>
    <lineage>
        <taxon>Eukaryota</taxon>
        <taxon>Metazoa</taxon>
        <taxon>Ecdysozoa</taxon>
        <taxon>Arthropoda</taxon>
        <taxon>Chelicerata</taxon>
        <taxon>Arachnida</taxon>
        <taxon>Araneae</taxon>
        <taxon>Araneomorphae</taxon>
        <taxon>Entelegynae</taxon>
        <taxon>Araneoidea</taxon>
        <taxon>Nephilidae</taxon>
        <taxon>Trichonephila</taxon>
    </lineage>
</organism>
<protein>
    <submittedName>
        <fullName evidence="1">Uncharacterized protein</fullName>
    </submittedName>
</protein>
<evidence type="ECO:0000313" key="2">
    <source>
        <dbReference type="Proteomes" id="UP000887159"/>
    </source>
</evidence>
<reference evidence="1" key="1">
    <citation type="submission" date="2020-08" db="EMBL/GenBank/DDBJ databases">
        <title>Multicomponent nature underlies the extraordinary mechanical properties of spider dragline silk.</title>
        <authorList>
            <person name="Kono N."/>
            <person name="Nakamura H."/>
            <person name="Mori M."/>
            <person name="Yoshida Y."/>
            <person name="Ohtoshi R."/>
            <person name="Malay A.D."/>
            <person name="Moran D.A.P."/>
            <person name="Tomita M."/>
            <person name="Numata K."/>
            <person name="Arakawa K."/>
        </authorList>
    </citation>
    <scope>NUCLEOTIDE SEQUENCE</scope>
</reference>
<dbReference type="Proteomes" id="UP000887159">
    <property type="component" value="Unassembled WGS sequence"/>
</dbReference>
<keyword evidence="2" id="KW-1185">Reference proteome</keyword>
<proteinExistence type="predicted"/>
<comment type="caution">
    <text evidence="1">The sequence shown here is derived from an EMBL/GenBank/DDBJ whole genome shotgun (WGS) entry which is preliminary data.</text>
</comment>
<evidence type="ECO:0000313" key="1">
    <source>
        <dbReference type="EMBL" id="GFY35727.1"/>
    </source>
</evidence>
<dbReference type="AlphaFoldDB" id="A0A8X6WJM3"/>
<accession>A0A8X6WJM3</accession>
<gene>
    <name evidence="1" type="ORF">TNCV_4841031</name>
</gene>
<name>A0A8X6WJM3_TRICX</name>